<dbReference type="Pfam" id="PF08315">
    <property type="entry name" value="cwf18"/>
    <property type="match status" value="1"/>
</dbReference>
<feature type="compositionally biased region" description="Low complexity" evidence="1">
    <location>
        <begin position="44"/>
        <end position="66"/>
    </location>
</feature>
<dbReference type="GO" id="GO:0005684">
    <property type="term" value="C:U2-type spliceosomal complex"/>
    <property type="evidence" value="ECO:0007669"/>
    <property type="project" value="TreeGrafter"/>
</dbReference>
<keyword evidence="3" id="KW-1185">Reference proteome</keyword>
<dbReference type="PANTHER" id="PTHR31551:SF1">
    <property type="entry name" value="COILED-COIL DOMAIN-CONTAINING PROTEIN 12"/>
    <property type="match status" value="1"/>
</dbReference>
<dbReference type="GO" id="GO:0071014">
    <property type="term" value="C:post-mRNA release spliceosomal complex"/>
    <property type="evidence" value="ECO:0007669"/>
    <property type="project" value="TreeGrafter"/>
</dbReference>
<evidence type="ECO:0000313" key="3">
    <source>
        <dbReference type="Proteomes" id="UP000758155"/>
    </source>
</evidence>
<dbReference type="AlphaFoldDB" id="A0A9P4WQ24"/>
<accession>A0A9P4WQ24</accession>
<name>A0A9P4WQ24_9PLEO</name>
<feature type="compositionally biased region" description="Gly residues" evidence="1">
    <location>
        <begin position="186"/>
        <end position="195"/>
    </location>
</feature>
<evidence type="ECO:0000256" key="1">
    <source>
        <dbReference type="SAM" id="MobiDB-lite"/>
    </source>
</evidence>
<dbReference type="InterPro" id="IPR013169">
    <property type="entry name" value="mRNA_splic_Cwf18-like"/>
</dbReference>
<dbReference type="Proteomes" id="UP000758155">
    <property type="component" value="Unassembled WGS sequence"/>
</dbReference>
<feature type="region of interest" description="Disordered" evidence="1">
    <location>
        <begin position="1"/>
        <end position="79"/>
    </location>
</feature>
<dbReference type="EMBL" id="SWKV01000032">
    <property type="protein sequence ID" value="KAF3039222.1"/>
    <property type="molecule type" value="Genomic_DNA"/>
</dbReference>
<proteinExistence type="predicted"/>
<feature type="compositionally biased region" description="Basic and acidic residues" evidence="1">
    <location>
        <begin position="162"/>
        <end position="185"/>
    </location>
</feature>
<dbReference type="OrthoDB" id="10261348at2759"/>
<protein>
    <submittedName>
        <fullName evidence="2">Uncharacterized protein</fullName>
    </submittedName>
</protein>
<organism evidence="2 3">
    <name type="scientific">Didymella heteroderae</name>
    <dbReference type="NCBI Taxonomy" id="1769908"/>
    <lineage>
        <taxon>Eukaryota</taxon>
        <taxon>Fungi</taxon>
        <taxon>Dikarya</taxon>
        <taxon>Ascomycota</taxon>
        <taxon>Pezizomycotina</taxon>
        <taxon>Dothideomycetes</taxon>
        <taxon>Pleosporomycetidae</taxon>
        <taxon>Pleosporales</taxon>
        <taxon>Pleosporineae</taxon>
        <taxon>Didymellaceae</taxon>
        <taxon>Didymella</taxon>
    </lineage>
</organism>
<reference evidence="2" key="1">
    <citation type="submission" date="2019-04" db="EMBL/GenBank/DDBJ databases">
        <title>Sequencing of skin fungus with MAO and IRED activity.</title>
        <authorList>
            <person name="Marsaioli A.J."/>
            <person name="Bonatto J.M.C."/>
            <person name="Reis Junior O."/>
        </authorList>
    </citation>
    <scope>NUCLEOTIDE SEQUENCE</scope>
    <source>
        <strain evidence="2">28M1</strain>
    </source>
</reference>
<dbReference type="PANTHER" id="PTHR31551">
    <property type="entry name" value="PRE-MRNA-SPLICING FACTOR CWF18"/>
    <property type="match status" value="1"/>
</dbReference>
<feature type="compositionally biased region" description="Basic and acidic residues" evidence="1">
    <location>
        <begin position="29"/>
        <end position="41"/>
    </location>
</feature>
<feature type="region of interest" description="Disordered" evidence="1">
    <location>
        <begin position="162"/>
        <end position="223"/>
    </location>
</feature>
<feature type="compositionally biased region" description="Basic and acidic residues" evidence="1">
    <location>
        <begin position="200"/>
        <end position="216"/>
    </location>
</feature>
<comment type="caution">
    <text evidence="2">The sequence shown here is derived from an EMBL/GenBank/DDBJ whole genome shotgun (WGS) entry which is preliminary data.</text>
</comment>
<sequence length="223" mass="24998">MSSHEHLSAASNDRKARLAQLKSLKRKQAPSDDSHDSHEALDNTSALTTTSASTEVTTEEPSVVSTYLSGRNFDPSTRNVKLGFESTPIADPTSTLEYKAQQLALQTKREQEQEKEGEPLDLFKLQPKKPNWDLKRDLEVKMREGGLEVATQNAVARLVRERVERQKEERERRAVAGSGDSRENGGDGQEVGMEGGELVEAMHQREVEEERERAREEEDVVEG</sequence>
<evidence type="ECO:0000313" key="2">
    <source>
        <dbReference type="EMBL" id="KAF3039222.1"/>
    </source>
</evidence>
<feature type="compositionally biased region" description="Basic and acidic residues" evidence="1">
    <location>
        <begin position="1"/>
        <end position="16"/>
    </location>
</feature>
<gene>
    <name evidence="2" type="ORF">E8E12_008766</name>
</gene>